<dbReference type="InterPro" id="IPR029787">
    <property type="entry name" value="Nucleotide_cyclase"/>
</dbReference>
<keyword evidence="3" id="KW-1185">Reference proteome</keyword>
<dbReference type="InterPro" id="IPR043128">
    <property type="entry name" value="Rev_trsase/Diguanyl_cyclase"/>
</dbReference>
<dbReference type="SUPFAM" id="SSF55073">
    <property type="entry name" value="Nucleotide cyclase"/>
    <property type="match status" value="1"/>
</dbReference>
<comment type="caution">
    <text evidence="2">The sequence shown here is derived from an EMBL/GenBank/DDBJ whole genome shotgun (WGS) entry which is preliminary data.</text>
</comment>
<dbReference type="SMART" id="SM00267">
    <property type="entry name" value="GGDEF"/>
    <property type="match status" value="1"/>
</dbReference>
<gene>
    <name evidence="2" type="ORF">GGR13_001185</name>
</gene>
<dbReference type="RefSeq" id="WP_183212581.1">
    <property type="nucleotide sequence ID" value="NZ_JACHOR010000002.1"/>
</dbReference>
<dbReference type="Gene3D" id="3.30.70.270">
    <property type="match status" value="1"/>
</dbReference>
<evidence type="ECO:0000259" key="1">
    <source>
        <dbReference type="PROSITE" id="PS50887"/>
    </source>
</evidence>
<accession>A0A7W9FDN9</accession>
<dbReference type="InterPro" id="IPR000160">
    <property type="entry name" value="GGDEF_dom"/>
</dbReference>
<protein>
    <submittedName>
        <fullName evidence="2">Two-component system cell cycle response regulator PopA</fullName>
    </submittedName>
</protein>
<reference evidence="2 3" key="1">
    <citation type="submission" date="2020-08" db="EMBL/GenBank/DDBJ databases">
        <title>Genomic Encyclopedia of Type Strains, Phase IV (KMG-IV): sequencing the most valuable type-strain genomes for metagenomic binning, comparative biology and taxonomic classification.</title>
        <authorList>
            <person name="Goeker M."/>
        </authorList>
    </citation>
    <scope>NUCLEOTIDE SEQUENCE [LARGE SCALE GENOMIC DNA]</scope>
    <source>
        <strain evidence="2 3">DSM 4737</strain>
    </source>
</reference>
<organism evidence="2 3">
    <name type="scientific">Brevundimonas variabilis</name>
    <dbReference type="NCBI Taxonomy" id="74312"/>
    <lineage>
        <taxon>Bacteria</taxon>
        <taxon>Pseudomonadati</taxon>
        <taxon>Pseudomonadota</taxon>
        <taxon>Alphaproteobacteria</taxon>
        <taxon>Caulobacterales</taxon>
        <taxon>Caulobacteraceae</taxon>
        <taxon>Brevundimonas</taxon>
    </lineage>
</organism>
<dbReference type="Proteomes" id="UP000545037">
    <property type="component" value="Unassembled WGS sequence"/>
</dbReference>
<name>A0A7W9FDN9_9CAUL</name>
<dbReference type="Pfam" id="PF00990">
    <property type="entry name" value="GGDEF"/>
    <property type="match status" value="1"/>
</dbReference>
<proteinExistence type="predicted"/>
<evidence type="ECO:0000313" key="3">
    <source>
        <dbReference type="Proteomes" id="UP000545037"/>
    </source>
</evidence>
<evidence type="ECO:0000313" key="2">
    <source>
        <dbReference type="EMBL" id="MBB5745601.1"/>
    </source>
</evidence>
<dbReference type="AlphaFoldDB" id="A0A7W9FDN9"/>
<dbReference type="PROSITE" id="PS50887">
    <property type="entry name" value="GGDEF"/>
    <property type="match status" value="1"/>
</dbReference>
<dbReference type="EMBL" id="JACHOR010000002">
    <property type="protein sequence ID" value="MBB5745601.1"/>
    <property type="molecule type" value="Genomic_DNA"/>
</dbReference>
<feature type="domain" description="GGDEF" evidence="1">
    <location>
        <begin position="314"/>
        <end position="440"/>
    </location>
</feature>
<sequence length="440" mass="47133">MSFEPRILIVAQTDDWVGPLSQGLDGFGWPTVTARTLDAAVAALDDFVLEAAIIDASHPDHAQMAQYLSEAARPRRLPIIAVGRPARPDIPGVDMALGEPPHPAQAALRIEQLVRAAITEEEFGLRQRTFAQHGTQLVADVAASGPMRVLVAGAADHRFIALSNALTEVGAEVVAAPTPYTAFDYLHESAFDAAVLWGAPDHAPALSIASGMKRNTRLYHIPLVLYLRTPGEIDLAELYTRGFADVAASNTPEPETAQRVLALATTHRRHLSIRKALEAARGSGLMDPTTGLFTRDLFAEHLRSVAESARARRRPLSVCVLRVSESENLAHARVGGWLDRAMPQIGAMVSRLVRVEDTAARLAPEVFALALPATPGPAARLAAERIAAVIGCTAFDAGPDRSPFVVEFDIGSAEVNPGESVATVLERASQNLAERRKIIA</sequence>